<dbReference type="PANTHER" id="PTHR43441">
    <property type="entry name" value="RIBOSOMAL-PROTEIN-SERINE ACETYLTRANSFERASE"/>
    <property type="match status" value="1"/>
</dbReference>
<dbReference type="Pfam" id="PF13302">
    <property type="entry name" value="Acetyltransf_3"/>
    <property type="match status" value="1"/>
</dbReference>
<dbReference type="InterPro" id="IPR000182">
    <property type="entry name" value="GNAT_dom"/>
</dbReference>
<proteinExistence type="predicted"/>
<dbReference type="PANTHER" id="PTHR43441:SF10">
    <property type="entry name" value="ACETYLTRANSFERASE"/>
    <property type="match status" value="1"/>
</dbReference>
<dbReference type="InterPro" id="IPR016181">
    <property type="entry name" value="Acyl_CoA_acyltransferase"/>
</dbReference>
<organism evidence="2 3">
    <name type="scientific">Williamsia maris</name>
    <dbReference type="NCBI Taxonomy" id="72806"/>
    <lineage>
        <taxon>Bacteria</taxon>
        <taxon>Bacillati</taxon>
        <taxon>Actinomycetota</taxon>
        <taxon>Actinomycetes</taxon>
        <taxon>Mycobacteriales</taxon>
        <taxon>Nocardiaceae</taxon>
        <taxon>Williamsia</taxon>
    </lineage>
</organism>
<dbReference type="RefSeq" id="WP_253660585.1">
    <property type="nucleotide sequence ID" value="NZ_BAAAJQ010000001.1"/>
</dbReference>
<dbReference type="SUPFAM" id="SSF55729">
    <property type="entry name" value="Acyl-CoA N-acyltransferases (Nat)"/>
    <property type="match status" value="1"/>
</dbReference>
<dbReference type="Gene3D" id="3.40.630.30">
    <property type="match status" value="1"/>
</dbReference>
<dbReference type="PROSITE" id="PS51186">
    <property type="entry name" value="GNAT"/>
    <property type="match status" value="1"/>
</dbReference>
<accession>A0ABT1HEV7</accession>
<comment type="caution">
    <text evidence="2">The sequence shown here is derived from an EMBL/GenBank/DDBJ whole genome shotgun (WGS) entry which is preliminary data.</text>
</comment>
<dbReference type="Proteomes" id="UP001206895">
    <property type="component" value="Unassembled WGS sequence"/>
</dbReference>
<sequence length="186" mass="19903">MEWPRHIPTLTDGVITLRALEPSDIDDVLETAADPASEAFTTVPSPYTRQDAVEFVETNAAKVWPGFEVAITDSDDRLVGTCGLRIRDEDSGVTEVGYMVAPRARGQGIATRATRLLVDYSWTIGAARVALDAFAGNAASRAVALRCGFVEEGTLRSAHLGNGDIRHDVVVHGILRTDTDPPTTAG</sequence>
<evidence type="ECO:0000259" key="1">
    <source>
        <dbReference type="PROSITE" id="PS51186"/>
    </source>
</evidence>
<dbReference type="EMBL" id="JAMTCJ010000001">
    <property type="protein sequence ID" value="MCP2175411.1"/>
    <property type="molecule type" value="Genomic_DNA"/>
</dbReference>
<protein>
    <submittedName>
        <fullName evidence="2">Protein N-acetyltransferase, RimJ/RimL family</fullName>
    </submittedName>
</protein>
<reference evidence="2 3" key="1">
    <citation type="submission" date="2022-06" db="EMBL/GenBank/DDBJ databases">
        <title>Genomic Encyclopedia of Archaeal and Bacterial Type Strains, Phase II (KMG-II): from individual species to whole genera.</title>
        <authorList>
            <person name="Goeker M."/>
        </authorList>
    </citation>
    <scope>NUCLEOTIDE SEQUENCE [LARGE SCALE GENOMIC DNA]</scope>
    <source>
        <strain evidence="2 3">DSM 44693</strain>
    </source>
</reference>
<evidence type="ECO:0000313" key="3">
    <source>
        <dbReference type="Proteomes" id="UP001206895"/>
    </source>
</evidence>
<dbReference type="InterPro" id="IPR051908">
    <property type="entry name" value="Ribosomal_N-acetyltransferase"/>
</dbReference>
<keyword evidence="3" id="KW-1185">Reference proteome</keyword>
<name>A0ABT1HEV7_9NOCA</name>
<feature type="domain" description="N-acetyltransferase" evidence="1">
    <location>
        <begin position="15"/>
        <end position="177"/>
    </location>
</feature>
<gene>
    <name evidence="2" type="ORF">LX13_001218</name>
</gene>
<dbReference type="CDD" id="cd04301">
    <property type="entry name" value="NAT_SF"/>
    <property type="match status" value="1"/>
</dbReference>
<evidence type="ECO:0000313" key="2">
    <source>
        <dbReference type="EMBL" id="MCP2175411.1"/>
    </source>
</evidence>